<dbReference type="InterPro" id="IPR029055">
    <property type="entry name" value="Ntn_hydrolases_N"/>
</dbReference>
<comment type="caution">
    <text evidence="1">The sequence shown here is derived from an EMBL/GenBank/DDBJ whole genome shotgun (WGS) entry which is preliminary data.</text>
</comment>
<dbReference type="InterPro" id="IPR000101">
    <property type="entry name" value="GGT_peptidase"/>
</dbReference>
<evidence type="ECO:0000313" key="2">
    <source>
        <dbReference type="Proteomes" id="UP001159363"/>
    </source>
</evidence>
<dbReference type="Proteomes" id="UP001159363">
    <property type="component" value="Chromosome 3"/>
</dbReference>
<name>A0ABQ9I1J2_9NEOP</name>
<dbReference type="PANTHER" id="PTHR11686:SF9">
    <property type="entry name" value="RE13973P"/>
    <property type="match status" value="1"/>
</dbReference>
<gene>
    <name evidence="1" type="ORF">PR048_009373</name>
</gene>
<evidence type="ECO:0000313" key="1">
    <source>
        <dbReference type="EMBL" id="KAJ8889868.1"/>
    </source>
</evidence>
<accession>A0ABQ9I1J2</accession>
<dbReference type="EMBL" id="JARBHB010000003">
    <property type="protein sequence ID" value="KAJ8889868.1"/>
    <property type="molecule type" value="Genomic_DNA"/>
</dbReference>
<proteinExistence type="predicted"/>
<dbReference type="SUPFAM" id="SSF56235">
    <property type="entry name" value="N-terminal nucleophile aminohydrolases (Ntn hydrolases)"/>
    <property type="match status" value="1"/>
</dbReference>
<dbReference type="PANTHER" id="PTHR11686">
    <property type="entry name" value="GAMMA GLUTAMYL TRANSPEPTIDASE"/>
    <property type="match status" value="1"/>
</dbReference>
<sequence length="102" mass="11386">MYGSDCQSKSQNLGKGDWQTRQARMLFALQKVVELDTFVDPTTGKLKRQGALIRPGRICSTLRSIAQHGGDDLYTGSLAKMLTEDIEHMGGIITEEDLHNYK</sequence>
<keyword evidence="2" id="KW-1185">Reference proteome</keyword>
<protein>
    <submittedName>
        <fullName evidence="1">Uncharacterized protein</fullName>
    </submittedName>
</protein>
<organism evidence="1 2">
    <name type="scientific">Dryococelus australis</name>
    <dbReference type="NCBI Taxonomy" id="614101"/>
    <lineage>
        <taxon>Eukaryota</taxon>
        <taxon>Metazoa</taxon>
        <taxon>Ecdysozoa</taxon>
        <taxon>Arthropoda</taxon>
        <taxon>Hexapoda</taxon>
        <taxon>Insecta</taxon>
        <taxon>Pterygota</taxon>
        <taxon>Neoptera</taxon>
        <taxon>Polyneoptera</taxon>
        <taxon>Phasmatodea</taxon>
        <taxon>Verophasmatodea</taxon>
        <taxon>Anareolatae</taxon>
        <taxon>Phasmatidae</taxon>
        <taxon>Eurycanthinae</taxon>
        <taxon>Dryococelus</taxon>
    </lineage>
</organism>
<reference evidence="1 2" key="1">
    <citation type="submission" date="2023-02" db="EMBL/GenBank/DDBJ databases">
        <title>LHISI_Scaffold_Assembly.</title>
        <authorList>
            <person name="Stuart O.P."/>
            <person name="Cleave R."/>
            <person name="Magrath M.J.L."/>
            <person name="Mikheyev A.S."/>
        </authorList>
    </citation>
    <scope>NUCLEOTIDE SEQUENCE [LARGE SCALE GENOMIC DNA]</scope>
    <source>
        <strain evidence="1">Daus_M_001</strain>
        <tissue evidence="1">Leg muscle</tissue>
    </source>
</reference>
<dbReference type="Pfam" id="PF01019">
    <property type="entry name" value="G_glu_transpept"/>
    <property type="match status" value="1"/>
</dbReference>